<dbReference type="OMA" id="ALHHQWC"/>
<feature type="non-terminal residue" evidence="1">
    <location>
        <position position="584"/>
    </location>
</feature>
<evidence type="ECO:0000313" key="1">
    <source>
        <dbReference type="EMBL" id="EFI94749.1"/>
    </source>
</evidence>
<dbReference type="InParanoid" id="D8QBG8"/>
<dbReference type="GeneID" id="9594009"/>
<gene>
    <name evidence="1" type="ORF">SCHCODRAFT_111234</name>
</gene>
<dbReference type="OrthoDB" id="3515175at2759"/>
<dbReference type="EMBL" id="GL377309">
    <property type="protein sequence ID" value="EFI94749.1"/>
    <property type="molecule type" value="Genomic_DNA"/>
</dbReference>
<sequence>MGQRHQAWIIAQVKPHGGGKPRYRCIGGLHHQWCYGSLPLKGLIRIATLLKQKPNAEIVQEELRSIEGKYGSHLDEAPKIPNCPCRYTTFLLNLAFNADLDSDSVSGQYFSNGSLGNVLPASWGCWDGDNNDGLTIIDVTDPYNPRYCFLGGNETETEDTGRLTAQKYLEAYYDIELEDPQMRAHLQQVLDACKGFELIDVAALREAFPSDFKGPPSVKKAEEEKTAKKEVPSLTSLTLGPVVKQAVQSGELEAIEPILIQADKLPQILEALRVVQAPFPDSGLAFVSKVIEATSSFEDLKGIQLSGEQLTKVIPVDISNDVLDLSGNAVLTADGLRALLAHNSKIRRLVLFRTAISNEDMYKLLETPTLFGHIEELVHPLLISWKRDAFPATFTLQHVSDSMSFNVGGGVLSVPIMSLNNLAEGLGRLVAGLLDPQNAMSFGAGDAPFEAALSTGHIPAGKTWGERAVWCTPVRTQRAAPSSWTFVLKWASFGVGDSQYGLINTKVGADGTKAVTAHSAQSFLDALQEEGYPAPSEAVAQKWSEIFDALDKAGGQRMSVDEYKAATTGNSRQQMIARMMGLAM</sequence>
<evidence type="ECO:0000313" key="2">
    <source>
        <dbReference type="Proteomes" id="UP000007431"/>
    </source>
</evidence>
<reference evidence="1 2" key="1">
    <citation type="journal article" date="2010" name="Nat. Biotechnol.">
        <title>Genome sequence of the model mushroom Schizophyllum commune.</title>
        <authorList>
            <person name="Ohm R.A."/>
            <person name="de Jong J.F."/>
            <person name="Lugones L.G."/>
            <person name="Aerts A."/>
            <person name="Kothe E."/>
            <person name="Stajich J.E."/>
            <person name="de Vries R.P."/>
            <person name="Record E."/>
            <person name="Levasseur A."/>
            <person name="Baker S.E."/>
            <person name="Bartholomew K.A."/>
            <person name="Coutinho P.M."/>
            <person name="Erdmann S."/>
            <person name="Fowler T.J."/>
            <person name="Gathman A.C."/>
            <person name="Lombard V."/>
            <person name="Henrissat B."/>
            <person name="Knabe N."/>
            <person name="Kuees U."/>
            <person name="Lilly W.W."/>
            <person name="Lindquist E."/>
            <person name="Lucas S."/>
            <person name="Magnuson J.K."/>
            <person name="Piumi F."/>
            <person name="Raudaskoski M."/>
            <person name="Salamov A."/>
            <person name="Schmutz J."/>
            <person name="Schwarze F.W.M.R."/>
            <person name="vanKuyk P.A."/>
            <person name="Horton J.S."/>
            <person name="Grigoriev I.V."/>
            <person name="Woesten H.A.B."/>
        </authorList>
    </citation>
    <scope>NUCLEOTIDE SEQUENCE [LARGE SCALE GENOMIC DNA]</scope>
    <source>
        <strain evidence="2">H4-8 / FGSC 9210</strain>
    </source>
</reference>
<name>D8QBG8_SCHCM</name>
<proteinExistence type="predicted"/>
<accession>D8QBG8</accession>
<dbReference type="AlphaFoldDB" id="D8QBG8"/>
<dbReference type="eggNOG" id="ENOG502SP5P">
    <property type="taxonomic scope" value="Eukaryota"/>
</dbReference>
<dbReference type="KEGG" id="scm:SCHCO_02585197"/>
<dbReference type="HOGENOM" id="CLU_017203_0_0_1"/>
<dbReference type="VEuPathDB" id="FungiDB:SCHCODRAFT_02585197"/>
<protein>
    <submittedName>
        <fullName evidence="1">Uncharacterized protein</fullName>
    </submittedName>
</protein>
<dbReference type="STRING" id="578458.D8QBG8"/>
<dbReference type="RefSeq" id="XP_003029652.1">
    <property type="nucleotide sequence ID" value="XM_003029606.1"/>
</dbReference>
<organism evidence="2">
    <name type="scientific">Schizophyllum commune (strain H4-8 / FGSC 9210)</name>
    <name type="common">Split gill fungus</name>
    <dbReference type="NCBI Taxonomy" id="578458"/>
    <lineage>
        <taxon>Eukaryota</taxon>
        <taxon>Fungi</taxon>
        <taxon>Dikarya</taxon>
        <taxon>Basidiomycota</taxon>
        <taxon>Agaricomycotina</taxon>
        <taxon>Agaricomycetes</taxon>
        <taxon>Agaricomycetidae</taxon>
        <taxon>Agaricales</taxon>
        <taxon>Schizophyllaceae</taxon>
        <taxon>Schizophyllum</taxon>
    </lineage>
</organism>
<dbReference type="Proteomes" id="UP000007431">
    <property type="component" value="Unassembled WGS sequence"/>
</dbReference>
<keyword evidence="2" id="KW-1185">Reference proteome</keyword>